<dbReference type="InterPro" id="IPR011042">
    <property type="entry name" value="6-blade_b-propeller_TolB-like"/>
</dbReference>
<proteinExistence type="predicted"/>
<comment type="caution">
    <text evidence="1">The sequence shown here is derived from an EMBL/GenBank/DDBJ whole genome shotgun (WGS) entry which is preliminary data.</text>
</comment>
<organism evidence="1 2">
    <name type="scientific">Flavivirga rizhaonensis</name>
    <dbReference type="NCBI Taxonomy" id="2559571"/>
    <lineage>
        <taxon>Bacteria</taxon>
        <taxon>Pseudomonadati</taxon>
        <taxon>Bacteroidota</taxon>
        <taxon>Flavobacteriia</taxon>
        <taxon>Flavobacteriales</taxon>
        <taxon>Flavobacteriaceae</taxon>
        <taxon>Flavivirga</taxon>
    </lineage>
</organism>
<keyword evidence="2" id="KW-1185">Reference proteome</keyword>
<dbReference type="RefSeq" id="WP_135876461.1">
    <property type="nucleotide sequence ID" value="NZ_SRSO01000007.1"/>
</dbReference>
<dbReference type="Proteomes" id="UP000307602">
    <property type="component" value="Unassembled WGS sequence"/>
</dbReference>
<evidence type="ECO:0000313" key="1">
    <source>
        <dbReference type="EMBL" id="TGV03407.1"/>
    </source>
</evidence>
<dbReference type="Gene3D" id="2.120.10.30">
    <property type="entry name" value="TolB, C-terminal domain"/>
    <property type="match status" value="1"/>
</dbReference>
<name>A0A4S1DYV3_9FLAO</name>
<reference evidence="1 2" key="1">
    <citation type="submission" date="2019-04" db="EMBL/GenBank/DDBJ databases">
        <authorList>
            <person name="Liu A."/>
        </authorList>
    </citation>
    <scope>NUCLEOTIDE SEQUENCE [LARGE SCALE GENOMIC DNA]</scope>
    <source>
        <strain evidence="1 2">RZ03</strain>
    </source>
</reference>
<accession>A0A4S1DYV3</accession>
<gene>
    <name evidence="1" type="ORF">EM932_06965</name>
</gene>
<dbReference type="OrthoDB" id="1043764at2"/>
<evidence type="ECO:0008006" key="3">
    <source>
        <dbReference type="Google" id="ProtNLM"/>
    </source>
</evidence>
<dbReference type="EMBL" id="SRSO01000007">
    <property type="protein sequence ID" value="TGV03407.1"/>
    <property type="molecule type" value="Genomic_DNA"/>
</dbReference>
<dbReference type="AlphaFoldDB" id="A0A4S1DYV3"/>
<protein>
    <recommendedName>
        <fullName evidence="3">6-bladed beta-propeller</fullName>
    </recommendedName>
</protein>
<sequence length="359" mass="41463">MKKILLVITLALFNFSLQSQEKSKIIEVDVKKSTSFSLSQIVEEITMVTLSKPNNLSLYKISKILLIDNFLYVLSGSEENKGFPEYVLQFDLKGNFIKELDRKNKETGELMEVTGLFYSDDKIYVRYKNKHKKYAVFNSQGDFEYSKNNNDSFICAFNNGLWNENVSFDFDKGIAIHTVEKRNRTTNKVKTILKYKENLKPKFIKNKIKGSILADYSVTDNKLFIAVDHTKTVYIMDNENKMSAFQFNLKNNSPSTFSIKPLSCGLNNYIKFGYMSGTTPYIYLYNIKDNTGNNIKISWGKNRKLISGIQDDILNTGFVNLRNTNVKELGYFTKRKYDLPEIFNESDDSDSVVFIVKLK</sequence>
<evidence type="ECO:0000313" key="2">
    <source>
        <dbReference type="Proteomes" id="UP000307602"/>
    </source>
</evidence>